<dbReference type="CDD" id="cd17943">
    <property type="entry name" value="DEADc_DDX20"/>
    <property type="match status" value="1"/>
</dbReference>
<keyword evidence="4" id="KW-0067">ATP-binding</keyword>
<dbReference type="InterPro" id="IPR000629">
    <property type="entry name" value="RNA-helicase_DEAD-box_CS"/>
</dbReference>
<feature type="compositionally biased region" description="Low complexity" evidence="6">
    <location>
        <begin position="33"/>
        <end position="63"/>
    </location>
</feature>
<evidence type="ECO:0000256" key="3">
    <source>
        <dbReference type="ARBA" id="ARBA00022806"/>
    </source>
</evidence>
<dbReference type="InterPro" id="IPR050079">
    <property type="entry name" value="DEAD_box_RNA_helicase"/>
</dbReference>
<feature type="compositionally biased region" description="Low complexity" evidence="6">
    <location>
        <begin position="551"/>
        <end position="571"/>
    </location>
</feature>
<dbReference type="EMBL" id="GL883009">
    <property type="protein sequence ID" value="EGG22524.1"/>
    <property type="molecule type" value="Genomic_DNA"/>
</dbReference>
<protein>
    <submittedName>
        <fullName evidence="10">RNA helicase</fullName>
    </submittedName>
</protein>
<dbReference type="PROSITE" id="PS51192">
    <property type="entry name" value="HELICASE_ATP_BIND_1"/>
    <property type="match status" value="1"/>
</dbReference>
<dbReference type="AlphaFoldDB" id="F4PQ61"/>
<dbReference type="Gene3D" id="3.40.50.300">
    <property type="entry name" value="P-loop containing nucleotide triphosphate hydrolases"/>
    <property type="match status" value="2"/>
</dbReference>
<dbReference type="GO" id="GO:0005524">
    <property type="term" value="F:ATP binding"/>
    <property type="evidence" value="ECO:0007669"/>
    <property type="project" value="UniProtKB-KW"/>
</dbReference>
<gene>
    <name evidence="10" type="primary">ddx20</name>
    <name evidence="10" type="ORF">DFA_04652</name>
</gene>
<dbReference type="SMART" id="SM00487">
    <property type="entry name" value="DEXDc"/>
    <property type="match status" value="1"/>
</dbReference>
<evidence type="ECO:0000259" key="8">
    <source>
        <dbReference type="PROSITE" id="PS51194"/>
    </source>
</evidence>
<name>F4PQ61_CACFS</name>
<sequence length="850" mass="97030">MDIKHHQNNDHKNNPSNDDSDITLVDNEEEDPQPSSLSSLSSTTTTTTTTTTTNTSSSTPQTNRNRTKDVMIEKDIGFSELNLPSVLVEALKSCGFEKPSPVQVQAIPIGVSGVDMVAQAKSGTGKTVVFGSIAIERVLRHCTQPTASTLSKKQLLDMDDDSYAEAVSGVPRRTLVLMLAPTREIAIQIASVVGEIAKHAGKRLHVEAFVGGNASTTQEDEIKLGGAQVVVGTPGRIRSLIEARRLRTDDIELFIMDEADKLLDAAFSKDFNWIFTSLPKKRQIAAFSATFPTALLNMVERYMSNPVHVQMCKGEEGVSLEGIKQYYQIIKDTNNTTNNTNNTSSTSIPISTIEYHTFRAKVNSLLILLEQVSFYQAVVFCNNRVRAEELCKLLCKEGWPTRYIAGSMEQIERMAVMKELQAFKLRILVSTDLISRGIDIERVNLVVNMEVPVAMDFETYFHRIGRTGRFGSYGVSITYVSGDREMQFISQLQSRFNSKIEERQENDEIPEHYYAYQLASEKESNQLEQLKAKQENNLKSIQEKQLKKLSNKSSQSKKPNSNSNRSRNQVDIDQEEEEEEDEILEDLEEEQEDDYDEQVNYDEDEEEGEEENGNEQQNFRYQPAYYYPPPRDDYHQYNYYSYQPPPPPPHIPQNQHVNQHPIPPHNHNQHIPHGIQQQQNLHQPVALPHHNHHHHHHQPPIPMMHEPNHPILNIPHPHHLEPHPVPPPPPPHIPHGIQQQQQQNLHQHPIPPPPPPPHPLLLTHPILNVPPHQHHHHHQPPPHPHLPVEYQNHHCNCSFCPSNVYTYNMNNDENNNNNNNNNNIYQHVNPSANSNSFNYLHNHNYYMYRS</sequence>
<dbReference type="STRING" id="1054147.F4PQ61"/>
<evidence type="ECO:0000256" key="6">
    <source>
        <dbReference type="SAM" id="MobiDB-lite"/>
    </source>
</evidence>
<dbReference type="GeneID" id="14874800"/>
<dbReference type="KEGG" id="dfa:DFA_04652"/>
<dbReference type="PANTHER" id="PTHR47959:SF1">
    <property type="entry name" value="ATP-DEPENDENT RNA HELICASE DBPA"/>
    <property type="match status" value="1"/>
</dbReference>
<feature type="domain" description="Helicase ATP-binding" evidence="7">
    <location>
        <begin position="107"/>
        <end position="309"/>
    </location>
</feature>
<dbReference type="Pfam" id="PF00270">
    <property type="entry name" value="DEAD"/>
    <property type="match status" value="1"/>
</dbReference>
<dbReference type="InterPro" id="IPR014014">
    <property type="entry name" value="RNA_helicase_DEAD_Q_motif"/>
</dbReference>
<dbReference type="PANTHER" id="PTHR47959">
    <property type="entry name" value="ATP-DEPENDENT RNA HELICASE RHLE-RELATED"/>
    <property type="match status" value="1"/>
</dbReference>
<dbReference type="InterPro" id="IPR011545">
    <property type="entry name" value="DEAD/DEAH_box_helicase_dom"/>
</dbReference>
<keyword evidence="1" id="KW-0547">Nucleotide-binding</keyword>
<dbReference type="InterPro" id="IPR014001">
    <property type="entry name" value="Helicase_ATP-bd"/>
</dbReference>
<feature type="domain" description="Helicase C-terminal" evidence="8">
    <location>
        <begin position="361"/>
        <end position="511"/>
    </location>
</feature>
<dbReference type="PROSITE" id="PS51194">
    <property type="entry name" value="HELICASE_CTER"/>
    <property type="match status" value="1"/>
</dbReference>
<feature type="region of interest" description="Disordered" evidence="6">
    <location>
        <begin position="718"/>
        <end position="755"/>
    </location>
</feature>
<dbReference type="RefSeq" id="XP_004360375.1">
    <property type="nucleotide sequence ID" value="XM_004360318.1"/>
</dbReference>
<dbReference type="SUPFAM" id="SSF52540">
    <property type="entry name" value="P-loop containing nucleoside triphosphate hydrolases"/>
    <property type="match status" value="1"/>
</dbReference>
<dbReference type="OrthoDB" id="434041at2759"/>
<dbReference type="PROSITE" id="PS51195">
    <property type="entry name" value="Q_MOTIF"/>
    <property type="match status" value="1"/>
</dbReference>
<organism evidence="10 11">
    <name type="scientific">Cavenderia fasciculata</name>
    <name type="common">Slime mold</name>
    <name type="synonym">Dictyostelium fasciculatum</name>
    <dbReference type="NCBI Taxonomy" id="261658"/>
    <lineage>
        <taxon>Eukaryota</taxon>
        <taxon>Amoebozoa</taxon>
        <taxon>Evosea</taxon>
        <taxon>Eumycetozoa</taxon>
        <taxon>Dictyostelia</taxon>
        <taxon>Acytosteliales</taxon>
        <taxon>Cavenderiaceae</taxon>
        <taxon>Cavenderia</taxon>
    </lineage>
</organism>
<evidence type="ECO:0000256" key="2">
    <source>
        <dbReference type="ARBA" id="ARBA00022801"/>
    </source>
</evidence>
<evidence type="ECO:0000256" key="4">
    <source>
        <dbReference type="ARBA" id="ARBA00022840"/>
    </source>
</evidence>
<dbReference type="GO" id="GO:0003676">
    <property type="term" value="F:nucleic acid binding"/>
    <property type="evidence" value="ECO:0007669"/>
    <property type="project" value="InterPro"/>
</dbReference>
<evidence type="ECO:0000256" key="5">
    <source>
        <dbReference type="PROSITE-ProRule" id="PRU00552"/>
    </source>
</evidence>
<dbReference type="CDD" id="cd18787">
    <property type="entry name" value="SF2_C_DEAD"/>
    <property type="match status" value="1"/>
</dbReference>
<feature type="compositionally biased region" description="Low complexity" evidence="6">
    <location>
        <begin position="614"/>
        <end position="625"/>
    </location>
</feature>
<feature type="compositionally biased region" description="Pro residues" evidence="6">
    <location>
        <begin position="723"/>
        <end position="733"/>
    </location>
</feature>
<dbReference type="GO" id="GO:0003724">
    <property type="term" value="F:RNA helicase activity"/>
    <property type="evidence" value="ECO:0007669"/>
    <property type="project" value="InterPro"/>
</dbReference>
<feature type="short sequence motif" description="Q motif" evidence="5">
    <location>
        <begin position="76"/>
        <end position="104"/>
    </location>
</feature>
<accession>F4PQ61</accession>
<dbReference type="InterPro" id="IPR001650">
    <property type="entry name" value="Helicase_C-like"/>
</dbReference>
<feature type="domain" description="DEAD-box RNA helicase Q" evidence="9">
    <location>
        <begin position="76"/>
        <end position="104"/>
    </location>
</feature>
<evidence type="ECO:0000259" key="9">
    <source>
        <dbReference type="PROSITE" id="PS51195"/>
    </source>
</evidence>
<keyword evidence="2" id="KW-0378">Hydrolase</keyword>
<feature type="compositionally biased region" description="Acidic residues" evidence="6">
    <location>
        <begin position="572"/>
        <end position="613"/>
    </location>
</feature>
<dbReference type="Proteomes" id="UP000007797">
    <property type="component" value="Unassembled WGS sequence"/>
</dbReference>
<dbReference type="Pfam" id="PF00271">
    <property type="entry name" value="Helicase_C"/>
    <property type="match status" value="1"/>
</dbReference>
<evidence type="ECO:0000259" key="7">
    <source>
        <dbReference type="PROSITE" id="PS51192"/>
    </source>
</evidence>
<feature type="region of interest" description="Disordered" evidence="6">
    <location>
        <begin position="544"/>
        <end position="633"/>
    </location>
</feature>
<feature type="compositionally biased region" description="Low complexity" evidence="6">
    <location>
        <begin position="734"/>
        <end position="748"/>
    </location>
</feature>
<evidence type="ECO:0000313" key="10">
    <source>
        <dbReference type="EMBL" id="EGG22524.1"/>
    </source>
</evidence>
<proteinExistence type="predicted"/>
<feature type="compositionally biased region" description="Basic and acidic residues" evidence="6">
    <location>
        <begin position="1"/>
        <end position="13"/>
    </location>
</feature>
<dbReference type="GO" id="GO:0016787">
    <property type="term" value="F:hydrolase activity"/>
    <property type="evidence" value="ECO:0007669"/>
    <property type="project" value="UniProtKB-KW"/>
</dbReference>
<evidence type="ECO:0000313" key="11">
    <source>
        <dbReference type="Proteomes" id="UP000007797"/>
    </source>
</evidence>
<evidence type="ECO:0000256" key="1">
    <source>
        <dbReference type="ARBA" id="ARBA00022741"/>
    </source>
</evidence>
<feature type="region of interest" description="Disordered" evidence="6">
    <location>
        <begin position="1"/>
        <end position="69"/>
    </location>
</feature>
<dbReference type="SMART" id="SM00490">
    <property type="entry name" value="HELICc"/>
    <property type="match status" value="1"/>
</dbReference>
<keyword evidence="11" id="KW-1185">Reference proteome</keyword>
<feature type="compositionally biased region" description="Acidic residues" evidence="6">
    <location>
        <begin position="18"/>
        <end position="32"/>
    </location>
</feature>
<keyword evidence="3 10" id="KW-0347">Helicase</keyword>
<reference evidence="11" key="1">
    <citation type="journal article" date="2011" name="Genome Res.">
        <title>Phylogeny-wide analysis of social amoeba genomes highlights ancient origins for complex intercellular communication.</title>
        <authorList>
            <person name="Heidel A.J."/>
            <person name="Lawal H.M."/>
            <person name="Felder M."/>
            <person name="Schilde C."/>
            <person name="Helps N.R."/>
            <person name="Tunggal B."/>
            <person name="Rivero F."/>
            <person name="John U."/>
            <person name="Schleicher M."/>
            <person name="Eichinger L."/>
            <person name="Platzer M."/>
            <person name="Noegel A.A."/>
            <person name="Schaap P."/>
            <person name="Gloeckner G."/>
        </authorList>
    </citation>
    <scope>NUCLEOTIDE SEQUENCE [LARGE SCALE GENOMIC DNA]</scope>
    <source>
        <strain evidence="11">SH3</strain>
    </source>
</reference>
<dbReference type="PROSITE" id="PS00039">
    <property type="entry name" value="DEAD_ATP_HELICASE"/>
    <property type="match status" value="1"/>
</dbReference>
<dbReference type="InterPro" id="IPR027417">
    <property type="entry name" value="P-loop_NTPase"/>
</dbReference>
<dbReference type="GO" id="GO:0005829">
    <property type="term" value="C:cytosol"/>
    <property type="evidence" value="ECO:0007669"/>
    <property type="project" value="TreeGrafter"/>
</dbReference>